<accession>A0A8S0S008</accession>
<name>A0A8S0S008_OLEEU</name>
<comment type="caution">
    <text evidence="1">The sequence shown here is derived from an EMBL/GenBank/DDBJ whole genome shotgun (WGS) entry which is preliminary data.</text>
</comment>
<protein>
    <submittedName>
        <fullName evidence="1">Uncharacterized protein</fullName>
    </submittedName>
</protein>
<organism evidence="1 2">
    <name type="scientific">Olea europaea subsp. europaea</name>
    <dbReference type="NCBI Taxonomy" id="158383"/>
    <lineage>
        <taxon>Eukaryota</taxon>
        <taxon>Viridiplantae</taxon>
        <taxon>Streptophyta</taxon>
        <taxon>Embryophyta</taxon>
        <taxon>Tracheophyta</taxon>
        <taxon>Spermatophyta</taxon>
        <taxon>Magnoliopsida</taxon>
        <taxon>eudicotyledons</taxon>
        <taxon>Gunneridae</taxon>
        <taxon>Pentapetalae</taxon>
        <taxon>asterids</taxon>
        <taxon>lamiids</taxon>
        <taxon>Lamiales</taxon>
        <taxon>Oleaceae</taxon>
        <taxon>Oleeae</taxon>
        <taxon>Olea</taxon>
    </lineage>
</organism>
<sequence>MVVKQREIGSPRPRGSCRLNTVRQCDGNINIMVDTGYNVHHERGNVRTLSHSRWPIMSIRSFLV</sequence>
<evidence type="ECO:0000313" key="2">
    <source>
        <dbReference type="Proteomes" id="UP000594638"/>
    </source>
</evidence>
<dbReference type="EMBL" id="CACTIH010003794">
    <property type="protein sequence ID" value="CAA2985172.1"/>
    <property type="molecule type" value="Genomic_DNA"/>
</dbReference>
<proteinExistence type="predicted"/>
<reference evidence="1 2" key="1">
    <citation type="submission" date="2019-12" db="EMBL/GenBank/DDBJ databases">
        <authorList>
            <person name="Alioto T."/>
            <person name="Alioto T."/>
            <person name="Gomez Garrido J."/>
        </authorList>
    </citation>
    <scope>NUCLEOTIDE SEQUENCE [LARGE SCALE GENOMIC DNA]</scope>
</reference>
<dbReference type="AlphaFoldDB" id="A0A8S0S008"/>
<dbReference type="Gramene" id="OE9A018316T1">
    <property type="protein sequence ID" value="OE9A018316C1"/>
    <property type="gene ID" value="OE9A018316"/>
</dbReference>
<keyword evidence="2" id="KW-1185">Reference proteome</keyword>
<gene>
    <name evidence="1" type="ORF">OLEA9_A018316</name>
</gene>
<evidence type="ECO:0000313" key="1">
    <source>
        <dbReference type="EMBL" id="CAA2985172.1"/>
    </source>
</evidence>
<dbReference type="Proteomes" id="UP000594638">
    <property type="component" value="Unassembled WGS sequence"/>
</dbReference>